<dbReference type="PROSITE" id="PS00080">
    <property type="entry name" value="MULTICOPPER_OXIDASE2"/>
    <property type="match status" value="1"/>
</dbReference>
<evidence type="ECO:0000256" key="1">
    <source>
        <dbReference type="ARBA" id="ARBA00000349"/>
    </source>
</evidence>
<dbReference type="RefSeq" id="XP_018067484.1">
    <property type="nucleotide sequence ID" value="XM_018222906.1"/>
</dbReference>
<evidence type="ECO:0000256" key="3">
    <source>
        <dbReference type="ARBA" id="ARBA00010609"/>
    </source>
</evidence>
<dbReference type="KEGG" id="psco:LY89DRAFT_785626"/>
<evidence type="ECO:0000256" key="2">
    <source>
        <dbReference type="ARBA" id="ARBA00001935"/>
    </source>
</evidence>
<dbReference type="Pfam" id="PF07732">
    <property type="entry name" value="Cu-oxidase_3"/>
    <property type="match status" value="1"/>
</dbReference>
<dbReference type="FunFam" id="2.60.40.420:FF:000045">
    <property type="entry name" value="Laccase 2"/>
    <property type="match status" value="1"/>
</dbReference>
<evidence type="ECO:0000256" key="5">
    <source>
        <dbReference type="ARBA" id="ARBA00022723"/>
    </source>
</evidence>
<evidence type="ECO:0000256" key="4">
    <source>
        <dbReference type="ARBA" id="ARBA00012297"/>
    </source>
</evidence>
<organism evidence="16 17">
    <name type="scientific">Mollisia scopiformis</name>
    <name type="common">Conifer needle endophyte fungus</name>
    <name type="synonym">Phialocephala scopiformis</name>
    <dbReference type="NCBI Taxonomy" id="149040"/>
    <lineage>
        <taxon>Eukaryota</taxon>
        <taxon>Fungi</taxon>
        <taxon>Dikarya</taxon>
        <taxon>Ascomycota</taxon>
        <taxon>Pezizomycotina</taxon>
        <taxon>Leotiomycetes</taxon>
        <taxon>Helotiales</taxon>
        <taxon>Mollisiaceae</taxon>
        <taxon>Mollisia</taxon>
    </lineage>
</organism>
<dbReference type="InterPro" id="IPR008972">
    <property type="entry name" value="Cupredoxin"/>
</dbReference>
<dbReference type="PROSITE" id="PS00079">
    <property type="entry name" value="MULTICOPPER_OXIDASE1"/>
    <property type="match status" value="1"/>
</dbReference>
<sequence length="579" mass="62329">MWTSILQSFVSTLLFTGLTSAGAVPRALASCNTPSNRACWVTGYNISTDYEKSTPPGGVTRPYTLTITEVDNYVGGDGQVKAKAMLVNGQFPGPVLTADWGDTLQITVVNELELNGTSIHWHGIRQLNNDINDGANGITECPIPPKSSKTYTFLAQQYGTSWYHSHTGVQYANGVTGSILIHGPASLPYDIDLGVFPISDWYYGAADTLAEQIAHGTGAPPPSDNVLFNGSNINPKGAGGQYAKVTLTPGKRHLLRLINPSVENSFSVSLVNHSMTVIATDFVPVDSFTTNSIFMGIGQRYDVTIDASQAVDNYWFNVTYTASGACGSSNNPSPAAIFSYVGAPNALPTSTGTAPPDAACADIVGFTPVVTRTASLSQFTPAPDNLNVTFNGADDPTVFWNVNGNSMQVEWGKPTLEYVREGNTSYPIRENIVSVTAANVWSVWVITNLTPIPHPMHLHGHDFLVLGVSPPQSQPFGAAQRTFSSSDVSSLQLNNPRRRDVTMLPSNGWVVLAFETDNPGAWLFHCHIAWHVSSGLSVQYLERVQDIPGAMNLAAIEPNCNAWNAYYPTDPDKQYDSGI</sequence>
<dbReference type="FunFam" id="2.60.40.420:FF:000046">
    <property type="entry name" value="Multicopper oxidase"/>
    <property type="match status" value="1"/>
</dbReference>
<dbReference type="GeneID" id="28832632"/>
<evidence type="ECO:0000256" key="6">
    <source>
        <dbReference type="ARBA" id="ARBA00022729"/>
    </source>
</evidence>
<dbReference type="GO" id="GO:0052716">
    <property type="term" value="F:hydroquinone:oxygen oxidoreductase activity"/>
    <property type="evidence" value="ECO:0007669"/>
    <property type="project" value="UniProtKB-EC"/>
</dbReference>
<keyword evidence="9" id="KW-1015">Disulfide bond</keyword>
<dbReference type="EMBL" id="KQ947423">
    <property type="protein sequence ID" value="KUJ13129.1"/>
    <property type="molecule type" value="Genomic_DNA"/>
</dbReference>
<comment type="cofactor">
    <cofactor evidence="2">
        <name>Cu cation</name>
        <dbReference type="ChEBI" id="CHEBI:23378"/>
    </cofactor>
</comment>
<dbReference type="InParanoid" id="A0A194WZJ4"/>
<proteinExistence type="inferred from homology"/>
<dbReference type="GO" id="GO:0005507">
    <property type="term" value="F:copper ion binding"/>
    <property type="evidence" value="ECO:0007669"/>
    <property type="project" value="InterPro"/>
</dbReference>
<dbReference type="InterPro" id="IPR002355">
    <property type="entry name" value="Cu_oxidase_Cu_BS"/>
</dbReference>
<keyword evidence="8" id="KW-0186">Copper</keyword>
<feature type="domain" description="Plastocyanin-like" evidence="15">
    <location>
        <begin position="77"/>
        <end position="185"/>
    </location>
</feature>
<accession>A0A194WZJ4</accession>
<name>A0A194WZJ4_MOLSC</name>
<dbReference type="InterPro" id="IPR011707">
    <property type="entry name" value="Cu-oxidase-like_N"/>
</dbReference>
<dbReference type="PANTHER" id="PTHR11709:SF87">
    <property type="entry name" value="LACCASE"/>
    <property type="match status" value="1"/>
</dbReference>
<feature type="domain" description="Plastocyanin-like" evidence="14">
    <location>
        <begin position="408"/>
        <end position="545"/>
    </location>
</feature>
<comment type="catalytic activity">
    <reaction evidence="1">
        <text>4 hydroquinone + O2 = 4 benzosemiquinone + 2 H2O</text>
        <dbReference type="Rhea" id="RHEA:11276"/>
        <dbReference type="ChEBI" id="CHEBI:15377"/>
        <dbReference type="ChEBI" id="CHEBI:15379"/>
        <dbReference type="ChEBI" id="CHEBI:17594"/>
        <dbReference type="ChEBI" id="CHEBI:17977"/>
        <dbReference type="EC" id="1.10.3.2"/>
    </reaction>
</comment>
<dbReference type="Pfam" id="PF00394">
    <property type="entry name" value="Cu-oxidase"/>
    <property type="match status" value="1"/>
</dbReference>
<gene>
    <name evidence="16" type="ORF">LY89DRAFT_785626</name>
</gene>
<dbReference type="EC" id="1.10.3.2" evidence="4"/>
<dbReference type="Gene3D" id="2.60.40.420">
    <property type="entry name" value="Cupredoxins - blue copper proteins"/>
    <property type="match status" value="3"/>
</dbReference>
<feature type="domain" description="Plastocyanin-like" evidence="13">
    <location>
        <begin position="195"/>
        <end position="343"/>
    </location>
</feature>
<evidence type="ECO:0000256" key="10">
    <source>
        <dbReference type="ARBA" id="ARBA00023180"/>
    </source>
</evidence>
<evidence type="ECO:0000313" key="17">
    <source>
        <dbReference type="Proteomes" id="UP000070700"/>
    </source>
</evidence>
<dbReference type="InterPro" id="IPR045087">
    <property type="entry name" value="Cu-oxidase_fam"/>
</dbReference>
<dbReference type="FunFam" id="2.60.40.420:FF:000021">
    <property type="entry name" value="Extracellular dihydrogeodin oxidase/laccase"/>
    <property type="match status" value="1"/>
</dbReference>
<keyword evidence="10" id="KW-0325">Glycoprotein</keyword>
<evidence type="ECO:0000259" key="13">
    <source>
        <dbReference type="Pfam" id="PF00394"/>
    </source>
</evidence>
<protein>
    <recommendedName>
        <fullName evidence="4">laccase</fullName>
        <ecNumber evidence="4">1.10.3.2</ecNumber>
    </recommendedName>
</protein>
<evidence type="ECO:0000256" key="8">
    <source>
        <dbReference type="ARBA" id="ARBA00023008"/>
    </source>
</evidence>
<dbReference type="InterPro" id="IPR033138">
    <property type="entry name" value="Cu_oxidase_CS"/>
</dbReference>
<keyword evidence="11" id="KW-0439">Lignin degradation</keyword>
<dbReference type="InterPro" id="IPR011706">
    <property type="entry name" value="Cu-oxidase_C"/>
</dbReference>
<reference evidence="16 17" key="1">
    <citation type="submission" date="2015-10" db="EMBL/GenBank/DDBJ databases">
        <title>Full genome of DAOMC 229536 Phialocephala scopiformis, a fungal endophyte of spruce producing the potent anti-insectan compound rugulosin.</title>
        <authorList>
            <consortium name="DOE Joint Genome Institute"/>
            <person name="Walker A.K."/>
            <person name="Frasz S.L."/>
            <person name="Seifert K.A."/>
            <person name="Miller J.D."/>
            <person name="Mondo S.J."/>
            <person name="Labutti K."/>
            <person name="Lipzen A."/>
            <person name="Dockter R."/>
            <person name="Kennedy M."/>
            <person name="Grigoriev I.V."/>
            <person name="Spatafora J.W."/>
        </authorList>
    </citation>
    <scope>NUCLEOTIDE SEQUENCE [LARGE SCALE GENOMIC DNA]</scope>
    <source>
        <strain evidence="16 17">CBS 120377</strain>
    </source>
</reference>
<evidence type="ECO:0000256" key="11">
    <source>
        <dbReference type="ARBA" id="ARBA00023185"/>
    </source>
</evidence>
<dbReference type="AlphaFoldDB" id="A0A194WZJ4"/>
<dbReference type="OrthoDB" id="2121828at2759"/>
<dbReference type="CDD" id="cd13880">
    <property type="entry name" value="CuRO_2_MaLCC_like"/>
    <property type="match status" value="1"/>
</dbReference>
<keyword evidence="17" id="KW-1185">Reference proteome</keyword>
<dbReference type="SUPFAM" id="SSF49503">
    <property type="entry name" value="Cupredoxins"/>
    <property type="match status" value="3"/>
</dbReference>
<dbReference type="Pfam" id="PF07731">
    <property type="entry name" value="Cu-oxidase_2"/>
    <property type="match status" value="1"/>
</dbReference>
<evidence type="ECO:0000256" key="9">
    <source>
        <dbReference type="ARBA" id="ARBA00023157"/>
    </source>
</evidence>
<evidence type="ECO:0000256" key="12">
    <source>
        <dbReference type="SAM" id="SignalP"/>
    </source>
</evidence>
<evidence type="ECO:0000313" key="16">
    <source>
        <dbReference type="EMBL" id="KUJ13129.1"/>
    </source>
</evidence>
<keyword evidence="6 12" id="KW-0732">Signal</keyword>
<dbReference type="Proteomes" id="UP000070700">
    <property type="component" value="Unassembled WGS sequence"/>
</dbReference>
<dbReference type="CDD" id="cd13854">
    <property type="entry name" value="CuRO_1_MaLCC_like"/>
    <property type="match status" value="1"/>
</dbReference>
<evidence type="ECO:0000259" key="14">
    <source>
        <dbReference type="Pfam" id="PF07731"/>
    </source>
</evidence>
<comment type="similarity">
    <text evidence="3">Belongs to the multicopper oxidase family.</text>
</comment>
<feature type="signal peptide" evidence="12">
    <location>
        <begin position="1"/>
        <end position="21"/>
    </location>
</feature>
<evidence type="ECO:0000256" key="7">
    <source>
        <dbReference type="ARBA" id="ARBA00023002"/>
    </source>
</evidence>
<dbReference type="SMR" id="A0A194WZJ4"/>
<dbReference type="CDD" id="cd13901">
    <property type="entry name" value="CuRO_3_MaLCC_like"/>
    <property type="match status" value="1"/>
</dbReference>
<dbReference type="GO" id="GO:0046274">
    <property type="term" value="P:lignin catabolic process"/>
    <property type="evidence" value="ECO:0007669"/>
    <property type="project" value="UniProtKB-KW"/>
</dbReference>
<feature type="chain" id="PRO_5008267649" description="laccase" evidence="12">
    <location>
        <begin position="22"/>
        <end position="579"/>
    </location>
</feature>
<keyword evidence="7" id="KW-0560">Oxidoreductase</keyword>
<dbReference type="PANTHER" id="PTHR11709">
    <property type="entry name" value="MULTI-COPPER OXIDASE"/>
    <property type="match status" value="1"/>
</dbReference>
<evidence type="ECO:0000259" key="15">
    <source>
        <dbReference type="Pfam" id="PF07732"/>
    </source>
</evidence>
<keyword evidence="5" id="KW-0479">Metal-binding</keyword>
<dbReference type="InterPro" id="IPR001117">
    <property type="entry name" value="Cu-oxidase_2nd"/>
</dbReference>